<evidence type="ECO:0000313" key="3">
    <source>
        <dbReference type="Proteomes" id="UP001162031"/>
    </source>
</evidence>
<sequence>MTLGGLPPLDDVTFEQLPTSDAAMTRASANEIVTAFASLDMENDANNSQLDTARAADFQCRYRRGKCFHLRTLKKNGSMHSYCEYHRQLSVRNQRVFDHKKRRHQRKSSAIQDPTVTTRTSSPLVSGRTKQLQSP</sequence>
<dbReference type="AlphaFoldDB" id="A0AAV0TRE3"/>
<evidence type="ECO:0008006" key="4">
    <source>
        <dbReference type="Google" id="ProtNLM"/>
    </source>
</evidence>
<feature type="compositionally biased region" description="Basic residues" evidence="1">
    <location>
        <begin position="98"/>
        <end position="107"/>
    </location>
</feature>
<name>A0AAV0TRE3_HYABA</name>
<accession>A0AAV0TRE3</accession>
<keyword evidence="3" id="KW-1185">Reference proteome</keyword>
<gene>
    <name evidence="2" type="ORF">HBR001_LOCUS3793</name>
</gene>
<evidence type="ECO:0000256" key="1">
    <source>
        <dbReference type="SAM" id="MobiDB-lite"/>
    </source>
</evidence>
<proteinExistence type="predicted"/>
<comment type="caution">
    <text evidence="2">The sequence shown here is derived from an EMBL/GenBank/DDBJ whole genome shotgun (WGS) entry which is preliminary data.</text>
</comment>
<organism evidence="2 3">
    <name type="scientific">Hyaloperonospora brassicae</name>
    <name type="common">Brassica downy mildew</name>
    <name type="synonym">Peronospora brassicae</name>
    <dbReference type="NCBI Taxonomy" id="162125"/>
    <lineage>
        <taxon>Eukaryota</taxon>
        <taxon>Sar</taxon>
        <taxon>Stramenopiles</taxon>
        <taxon>Oomycota</taxon>
        <taxon>Peronosporomycetes</taxon>
        <taxon>Peronosporales</taxon>
        <taxon>Peronosporaceae</taxon>
        <taxon>Hyaloperonospora</taxon>
    </lineage>
</organism>
<protein>
    <recommendedName>
        <fullName evidence="4">SBP-type domain-containing protein</fullName>
    </recommendedName>
</protein>
<reference evidence="2" key="1">
    <citation type="submission" date="2022-12" db="EMBL/GenBank/DDBJ databases">
        <authorList>
            <person name="Webb A."/>
        </authorList>
    </citation>
    <scope>NUCLEOTIDE SEQUENCE</scope>
    <source>
        <strain evidence="2">Hp1</strain>
    </source>
</reference>
<feature type="compositionally biased region" description="Polar residues" evidence="1">
    <location>
        <begin position="108"/>
        <end position="135"/>
    </location>
</feature>
<feature type="region of interest" description="Disordered" evidence="1">
    <location>
        <begin position="94"/>
        <end position="135"/>
    </location>
</feature>
<dbReference type="EMBL" id="CANTFL010000641">
    <property type="protein sequence ID" value="CAI5726246.1"/>
    <property type="molecule type" value="Genomic_DNA"/>
</dbReference>
<evidence type="ECO:0000313" key="2">
    <source>
        <dbReference type="EMBL" id="CAI5726246.1"/>
    </source>
</evidence>
<dbReference type="Proteomes" id="UP001162031">
    <property type="component" value="Unassembled WGS sequence"/>
</dbReference>